<dbReference type="InterPro" id="IPR036034">
    <property type="entry name" value="PDZ_sf"/>
</dbReference>
<gene>
    <name evidence="4" type="ORF">SDRG_05958</name>
</gene>
<feature type="chain" id="PRO_5004583482" description="PDZ domain-containing protein" evidence="2">
    <location>
        <begin position="24"/>
        <end position="1016"/>
    </location>
</feature>
<feature type="domain" description="PDZ" evidence="3">
    <location>
        <begin position="503"/>
        <end position="586"/>
    </location>
</feature>
<dbReference type="GO" id="GO:0016020">
    <property type="term" value="C:membrane"/>
    <property type="evidence" value="ECO:0007669"/>
    <property type="project" value="InterPro"/>
</dbReference>
<reference evidence="4 5" key="1">
    <citation type="submission" date="2012-04" db="EMBL/GenBank/DDBJ databases">
        <title>The Genome Sequence of Saprolegnia declina VS20.</title>
        <authorList>
            <consortium name="The Broad Institute Genome Sequencing Platform"/>
            <person name="Russ C."/>
            <person name="Nusbaum C."/>
            <person name="Tyler B."/>
            <person name="van West P."/>
            <person name="Dieguez-Uribeondo J."/>
            <person name="de Bruijn I."/>
            <person name="Tripathy S."/>
            <person name="Jiang R."/>
            <person name="Young S.K."/>
            <person name="Zeng Q."/>
            <person name="Gargeya S."/>
            <person name="Fitzgerald M."/>
            <person name="Haas B."/>
            <person name="Abouelleil A."/>
            <person name="Alvarado L."/>
            <person name="Arachchi H.M."/>
            <person name="Berlin A."/>
            <person name="Chapman S.B."/>
            <person name="Goldberg J."/>
            <person name="Griggs A."/>
            <person name="Gujja S."/>
            <person name="Hansen M."/>
            <person name="Howarth C."/>
            <person name="Imamovic A."/>
            <person name="Larimer J."/>
            <person name="McCowen C."/>
            <person name="Montmayeur A."/>
            <person name="Murphy C."/>
            <person name="Neiman D."/>
            <person name="Pearson M."/>
            <person name="Priest M."/>
            <person name="Roberts A."/>
            <person name="Saif S."/>
            <person name="Shea T."/>
            <person name="Sisk P."/>
            <person name="Sykes S."/>
            <person name="Wortman J."/>
            <person name="Nusbaum C."/>
            <person name="Birren B."/>
        </authorList>
    </citation>
    <scope>NUCLEOTIDE SEQUENCE [LARGE SCALE GENOMIC DNA]</scope>
    <source>
        <strain evidence="4 5">VS20</strain>
    </source>
</reference>
<dbReference type="InterPro" id="IPR046450">
    <property type="entry name" value="PA_dom_sf"/>
</dbReference>
<dbReference type="RefSeq" id="XP_008609927.1">
    <property type="nucleotide sequence ID" value="XM_008611705.1"/>
</dbReference>
<dbReference type="eggNOG" id="ENOG502S0E0">
    <property type="taxonomic scope" value="Eukaryota"/>
</dbReference>
<dbReference type="InParanoid" id="T0QP67"/>
<feature type="region of interest" description="Disordered" evidence="1">
    <location>
        <begin position="324"/>
        <end position="349"/>
    </location>
</feature>
<dbReference type="Proteomes" id="UP000030762">
    <property type="component" value="Unassembled WGS sequence"/>
</dbReference>
<dbReference type="Gene3D" id="3.50.30.30">
    <property type="match status" value="2"/>
</dbReference>
<dbReference type="SUPFAM" id="SSF50156">
    <property type="entry name" value="PDZ domain-like"/>
    <property type="match status" value="2"/>
</dbReference>
<sequence length="1016" mass="110092">MRHGLRLACALLLHVLVPAYVYFEAPFAAERYVLSPVLLNASEEVHLVLHRIEPSSEPSCDDEASDFGVQTTDRLVGVDNATMSTLSFDAIADTPPNSTFIVPLLTELDEPEIEDAVRLEGFLQLHVMAPTTLRVRRRSGFLDALPAAACLAPNTSMCVMHAAFDRTTRQMVLRLAFFQSSNNDTPVSLERGDAFLAVDGVEISLAPLDEIVEGVMQPGAPPLAVPLVDTRDGHANVLSGFLRLTRLEPRNLLFEPTLTRRRDALLRLIATDHAVAAYKDVPVTYRRFVTTDSIGASLATGFESDDLSTSEAPRPSMLRIIETEDADDDDEGERNATTPAVAAPIPIPTPAPVPPPPVVLVQPVPSPPPPPPPSTDDSIYSVTFDVRTRLGISWNASVVDKSVVEDVDSFSPAAAVGLIKPKDHLVAINTVNVSRVGPIELKKPYLAATWPMTLTFSRYKEPPPAPAAVLNATVAPAPDTRFLLLPHANISAARQNGCGFYYVVEFNVVGNPPQPIGIGWDMDLGNQSVVKLIVTNSSAERVKVLSLGDHVVDINGINVSTLPPRRMAQTFETVRNPRRLVLYAPPCAIATPNVVVANSGQVVVDPVHAFWAAVPLSTLAGHRKDGHIVRYAVRIAALCAIGIEWDRDAQVGAIVQHVQPLSLLANRTDVTILPLETLVGIDVLNVTTLPLADIKVLFETGPFPKQLVFETSPHSNVTIAAPVRMRHTLTFTNDVMLRNWSLPLVVADWSAAHAIAESVVVVVASPSTACSALQTSTPGTLVLAFRGVCAFTEKAKRVVDASRRGLLLINDHKSGPLAFPTTNTAIAPTTIPVAMMAKDDGELLYALLQSRPTAGTALWVQEPAASPLQPWPASEPSPTTMRVLVGSHERVMKVNNTGPHRFVNATTAPLQLVHSYPLQTACHRDDLSVRGRGAVVVVKRGKCNIIHKAMTVQKMGAKGILVVNHDEDHPIYLEPPREIHIWILVINATDGQWLEDAFRASHDMNPVPVFLRLQHE</sequence>
<accession>T0QP67</accession>
<name>T0QP67_SAPDV</name>
<dbReference type="SUPFAM" id="SSF52025">
    <property type="entry name" value="PA domain"/>
    <property type="match status" value="1"/>
</dbReference>
<evidence type="ECO:0000313" key="5">
    <source>
        <dbReference type="Proteomes" id="UP000030762"/>
    </source>
</evidence>
<dbReference type="PROSITE" id="PS50106">
    <property type="entry name" value="PDZ"/>
    <property type="match status" value="1"/>
</dbReference>
<proteinExistence type="predicted"/>
<keyword evidence="2" id="KW-0732">Signal</keyword>
<dbReference type="AlphaFoldDB" id="T0QP67"/>
<evidence type="ECO:0000256" key="2">
    <source>
        <dbReference type="SAM" id="SignalP"/>
    </source>
</evidence>
<keyword evidence="5" id="KW-1185">Reference proteome</keyword>
<dbReference type="InterPro" id="IPR007369">
    <property type="entry name" value="Peptidase_A22B_SPP"/>
</dbReference>
<dbReference type="EMBL" id="JH767147">
    <property type="protein sequence ID" value="EQC36506.1"/>
    <property type="molecule type" value="Genomic_DNA"/>
</dbReference>
<organism evidence="4 5">
    <name type="scientific">Saprolegnia diclina (strain VS20)</name>
    <dbReference type="NCBI Taxonomy" id="1156394"/>
    <lineage>
        <taxon>Eukaryota</taxon>
        <taxon>Sar</taxon>
        <taxon>Stramenopiles</taxon>
        <taxon>Oomycota</taxon>
        <taxon>Saprolegniomycetes</taxon>
        <taxon>Saprolegniales</taxon>
        <taxon>Saprolegniaceae</taxon>
        <taxon>Saprolegnia</taxon>
    </lineage>
</organism>
<dbReference type="Pfam" id="PF02225">
    <property type="entry name" value="PA"/>
    <property type="match status" value="2"/>
</dbReference>
<dbReference type="OMA" id="IWILVIN"/>
<dbReference type="InterPro" id="IPR001478">
    <property type="entry name" value="PDZ"/>
</dbReference>
<feature type="signal peptide" evidence="2">
    <location>
        <begin position="1"/>
        <end position="23"/>
    </location>
</feature>
<evidence type="ECO:0000313" key="4">
    <source>
        <dbReference type="EMBL" id="EQC36506.1"/>
    </source>
</evidence>
<dbReference type="OrthoDB" id="206201at2759"/>
<dbReference type="PANTHER" id="PTHR12174:SF103">
    <property type="entry name" value="INTRAMEMBRANE PROTEASE (IMPAS) FAMILY"/>
    <property type="match status" value="1"/>
</dbReference>
<evidence type="ECO:0000256" key="1">
    <source>
        <dbReference type="SAM" id="MobiDB-lite"/>
    </source>
</evidence>
<dbReference type="SMART" id="SM00228">
    <property type="entry name" value="PDZ"/>
    <property type="match status" value="2"/>
</dbReference>
<dbReference type="GO" id="GO:0042500">
    <property type="term" value="F:aspartic endopeptidase activity, intramembrane cleaving"/>
    <property type="evidence" value="ECO:0007669"/>
    <property type="project" value="InterPro"/>
</dbReference>
<dbReference type="InterPro" id="IPR003137">
    <property type="entry name" value="PA_domain"/>
</dbReference>
<dbReference type="PANTHER" id="PTHR12174">
    <property type="entry name" value="SIGNAL PEPTIDE PEPTIDASE"/>
    <property type="match status" value="1"/>
</dbReference>
<dbReference type="GeneID" id="19946685"/>
<protein>
    <recommendedName>
        <fullName evidence="3">PDZ domain-containing protein</fullName>
    </recommendedName>
</protein>
<evidence type="ECO:0000259" key="3">
    <source>
        <dbReference type="PROSITE" id="PS50106"/>
    </source>
</evidence>
<dbReference type="VEuPathDB" id="FungiDB:SDRG_05958"/>